<reference evidence="2 3" key="2">
    <citation type="journal article" date="2019" name="G3 (Bethesda)">
        <title>Hybrid Assembly of the Genome of the Entomopathogenic Nematode Steinernema carpocapsae Identifies the X-Chromosome.</title>
        <authorList>
            <person name="Serra L."/>
            <person name="Macchietto M."/>
            <person name="Macias-Munoz A."/>
            <person name="McGill C.J."/>
            <person name="Rodriguez I.M."/>
            <person name="Rodriguez B."/>
            <person name="Murad R."/>
            <person name="Mortazavi A."/>
        </authorList>
    </citation>
    <scope>NUCLEOTIDE SEQUENCE [LARGE SCALE GENOMIC DNA]</scope>
    <source>
        <strain evidence="2 3">ALL</strain>
    </source>
</reference>
<dbReference type="AlphaFoldDB" id="A0A4U8UNK4"/>
<feature type="transmembrane region" description="Helical" evidence="1">
    <location>
        <begin position="12"/>
        <end position="34"/>
    </location>
</feature>
<evidence type="ECO:0000313" key="3">
    <source>
        <dbReference type="Proteomes" id="UP000298663"/>
    </source>
</evidence>
<gene>
    <name evidence="2" type="ORF">L596_002064</name>
</gene>
<evidence type="ECO:0000313" key="2">
    <source>
        <dbReference type="EMBL" id="TMS34481.1"/>
    </source>
</evidence>
<keyword evidence="3" id="KW-1185">Reference proteome</keyword>
<comment type="caution">
    <text evidence="2">The sequence shown here is derived from an EMBL/GenBank/DDBJ whole genome shotgun (WGS) entry which is preliminary data.</text>
</comment>
<keyword evidence="1" id="KW-0812">Transmembrane</keyword>
<feature type="transmembrane region" description="Helical" evidence="1">
    <location>
        <begin position="40"/>
        <end position="58"/>
    </location>
</feature>
<name>A0A4U8UNK4_STECR</name>
<evidence type="ECO:0000256" key="1">
    <source>
        <dbReference type="SAM" id="Phobius"/>
    </source>
</evidence>
<reference evidence="2 3" key="1">
    <citation type="journal article" date="2015" name="Genome Biol.">
        <title>Comparative genomics of Steinernema reveals deeply conserved gene regulatory networks.</title>
        <authorList>
            <person name="Dillman A.R."/>
            <person name="Macchietto M."/>
            <person name="Porter C.F."/>
            <person name="Rogers A."/>
            <person name="Williams B."/>
            <person name="Antoshechkin I."/>
            <person name="Lee M.M."/>
            <person name="Goodwin Z."/>
            <person name="Lu X."/>
            <person name="Lewis E.E."/>
            <person name="Goodrich-Blair H."/>
            <person name="Stock S.P."/>
            <person name="Adams B.J."/>
            <person name="Sternberg P.W."/>
            <person name="Mortazavi A."/>
        </authorList>
    </citation>
    <scope>NUCLEOTIDE SEQUENCE [LARGE SCALE GENOMIC DNA]</scope>
    <source>
        <strain evidence="2 3">ALL</strain>
    </source>
</reference>
<dbReference type="EMBL" id="CM016762">
    <property type="protein sequence ID" value="TMS34481.1"/>
    <property type="molecule type" value="Genomic_DNA"/>
</dbReference>
<keyword evidence="1" id="KW-1133">Transmembrane helix</keyword>
<protein>
    <submittedName>
        <fullName evidence="2">Uncharacterized protein</fullName>
    </submittedName>
</protein>
<proteinExistence type="predicted"/>
<organism evidence="2 3">
    <name type="scientific">Steinernema carpocapsae</name>
    <name type="common">Entomopathogenic nematode</name>
    <dbReference type="NCBI Taxonomy" id="34508"/>
    <lineage>
        <taxon>Eukaryota</taxon>
        <taxon>Metazoa</taxon>
        <taxon>Ecdysozoa</taxon>
        <taxon>Nematoda</taxon>
        <taxon>Chromadorea</taxon>
        <taxon>Rhabditida</taxon>
        <taxon>Tylenchina</taxon>
        <taxon>Panagrolaimomorpha</taxon>
        <taxon>Strongyloidoidea</taxon>
        <taxon>Steinernematidae</taxon>
        <taxon>Steinernema</taxon>
    </lineage>
</organism>
<accession>A0A4U8UNK4</accession>
<dbReference type="Proteomes" id="UP000298663">
    <property type="component" value="Chromosome X"/>
</dbReference>
<keyword evidence="1" id="KW-0472">Membrane</keyword>
<sequence>MDLRAFVNLPYGYHALIIIVIFGLCVIIMDLFGFLNLEGFFFAVILVSLLGIGVYVGIRKLLKAQSVAERQKQRKLCIALKLEAKYIIEEHIYHVMEFVNKMTTDFYTNFEAYGSYDARRQHQILLNHTVTNSFRHIERLRAVAGIKIDYKRARRIPIVMPSYDLLRLEAHYVKAIVKVYLDMKTLNKRKI</sequence>
<dbReference type="EMBL" id="AZBU02000001">
    <property type="protein sequence ID" value="TMS34481.1"/>
    <property type="molecule type" value="Genomic_DNA"/>
</dbReference>